<evidence type="ECO:0000256" key="8">
    <source>
        <dbReference type="ARBA" id="ARBA00022692"/>
    </source>
</evidence>
<dbReference type="NCBIfam" id="TIGR00473">
    <property type="entry name" value="pssA"/>
    <property type="match status" value="1"/>
</dbReference>
<proteinExistence type="inferred from homology"/>
<comment type="catalytic activity">
    <reaction evidence="1 15">
        <text>a CDP-1,2-diacyl-sn-glycerol + L-serine = a 1,2-diacyl-sn-glycero-3-phospho-L-serine + CMP + H(+)</text>
        <dbReference type="Rhea" id="RHEA:16913"/>
        <dbReference type="ChEBI" id="CHEBI:15378"/>
        <dbReference type="ChEBI" id="CHEBI:33384"/>
        <dbReference type="ChEBI" id="CHEBI:57262"/>
        <dbReference type="ChEBI" id="CHEBI:58332"/>
        <dbReference type="ChEBI" id="CHEBI:60377"/>
        <dbReference type="EC" id="2.7.8.8"/>
    </reaction>
</comment>
<evidence type="ECO:0000256" key="14">
    <source>
        <dbReference type="ARBA" id="ARBA00032361"/>
    </source>
</evidence>
<comment type="similarity">
    <text evidence="3 15 16">Belongs to the CDP-alcohol phosphatidyltransferase class-I family.</text>
</comment>
<dbReference type="InterPro" id="IPR048254">
    <property type="entry name" value="CDP_ALCOHOL_P_TRANSF_CS"/>
</dbReference>
<dbReference type="InterPro" id="IPR043130">
    <property type="entry name" value="CDP-OH_PTrfase_TM_dom"/>
</dbReference>
<dbReference type="PANTHER" id="PTHR14269">
    <property type="entry name" value="CDP-DIACYLGLYCEROL--GLYCEROL-3-PHOSPHATE 3-PHOSPHATIDYLTRANSFERASE-RELATED"/>
    <property type="match status" value="1"/>
</dbReference>
<evidence type="ECO:0000313" key="20">
    <source>
        <dbReference type="Proteomes" id="UP001562354"/>
    </source>
</evidence>
<evidence type="ECO:0000256" key="16">
    <source>
        <dbReference type="RuleBase" id="RU003750"/>
    </source>
</evidence>
<dbReference type="InterPro" id="IPR016271">
    <property type="entry name" value="CDP-diaglyc--ser_O-PTrfase_fun"/>
</dbReference>
<protein>
    <recommendedName>
        <fullName evidence="5 15">CDP-diacylglycerol--serine O-phosphatidyltransferase</fullName>
        <ecNumber evidence="4 15">2.7.8.8</ecNumber>
    </recommendedName>
    <alternativeName>
        <fullName evidence="14 15">Phosphatidylserine synthase</fullName>
    </alternativeName>
</protein>
<keyword evidence="9 18" id="KW-1133">Transmembrane helix</keyword>
<accession>A0ABR3PAJ4</accession>
<evidence type="ECO:0000256" key="5">
    <source>
        <dbReference type="ARBA" id="ARBA00017171"/>
    </source>
</evidence>
<dbReference type="InterPro" id="IPR050324">
    <property type="entry name" value="CDP-alcohol_PTase-I"/>
</dbReference>
<feature type="transmembrane region" description="Helical" evidence="18">
    <location>
        <begin position="186"/>
        <end position="205"/>
    </location>
</feature>
<sequence>MSRRTNMPTGENIEKTVKDVTSGTPGGEDKQKRLLEQPNTGHFNMVRALHLADLITLMNGFCGINSILSSLRYCLGDPTDTTNLYLALGLIPLGLFFDFFDGRVARWRKKSSLMGAELDSLADLISFCVSPATVALAMGIRTPLDQFLLTSFALCGLLRLARFNVTTGSVPHDASGKAKYFEGLPTPTSLGIVAMLAFWVSKGWIGNNIPLGVVSVAGMDFHPVVAIYLAHGCAMISKTMHVPKP</sequence>
<comment type="pathway">
    <text evidence="15">Phospholipid metabolism; phosphatidylethanolamine biosynthesis; phosphatidylethanolamine from CDP-diacylglycerol: step 1/2.</text>
</comment>
<keyword evidence="6 15" id="KW-0444">Lipid biosynthesis</keyword>
<organism evidence="19 20">
    <name type="scientific">Neodothiora populina</name>
    <dbReference type="NCBI Taxonomy" id="2781224"/>
    <lineage>
        <taxon>Eukaryota</taxon>
        <taxon>Fungi</taxon>
        <taxon>Dikarya</taxon>
        <taxon>Ascomycota</taxon>
        <taxon>Pezizomycotina</taxon>
        <taxon>Dothideomycetes</taxon>
        <taxon>Dothideomycetidae</taxon>
        <taxon>Dothideales</taxon>
        <taxon>Dothioraceae</taxon>
        <taxon>Neodothiora</taxon>
    </lineage>
</organism>
<keyword evidence="13 15" id="KW-1208">Phospholipid metabolism</keyword>
<keyword evidence="20" id="KW-1185">Reference proteome</keyword>
<evidence type="ECO:0000256" key="2">
    <source>
        <dbReference type="ARBA" id="ARBA00004127"/>
    </source>
</evidence>
<evidence type="ECO:0000256" key="17">
    <source>
        <dbReference type="SAM" id="MobiDB-lite"/>
    </source>
</evidence>
<keyword evidence="12 15" id="KW-0594">Phospholipid biosynthesis</keyword>
<evidence type="ECO:0000256" key="7">
    <source>
        <dbReference type="ARBA" id="ARBA00022679"/>
    </source>
</evidence>
<dbReference type="Pfam" id="PF01066">
    <property type="entry name" value="CDP-OH_P_transf"/>
    <property type="match status" value="1"/>
</dbReference>
<evidence type="ECO:0000256" key="6">
    <source>
        <dbReference type="ARBA" id="ARBA00022516"/>
    </source>
</evidence>
<keyword evidence="7 15" id="KW-0808">Transferase</keyword>
<dbReference type="PIRSF" id="PIRSF000852">
    <property type="entry name" value="Phosphatidylserine_synth_fun"/>
    <property type="match status" value="1"/>
</dbReference>
<name>A0ABR3PAJ4_9PEZI</name>
<keyword evidence="15" id="KW-0256">Endoplasmic reticulum</keyword>
<evidence type="ECO:0000256" key="15">
    <source>
        <dbReference type="PIRNR" id="PIRNR000852"/>
    </source>
</evidence>
<dbReference type="EMBL" id="JBFMKM010000010">
    <property type="protein sequence ID" value="KAL1303191.1"/>
    <property type="molecule type" value="Genomic_DNA"/>
</dbReference>
<dbReference type="PANTHER" id="PTHR14269:SF61">
    <property type="entry name" value="CDP-DIACYLGLYCEROL--SERINE O-PHOSPHATIDYLTRANSFERASE"/>
    <property type="match status" value="1"/>
</dbReference>
<feature type="region of interest" description="Disordered" evidence="17">
    <location>
        <begin position="1"/>
        <end position="32"/>
    </location>
</feature>
<keyword evidence="10 15" id="KW-0443">Lipid metabolism</keyword>
<dbReference type="PROSITE" id="PS00379">
    <property type="entry name" value="CDP_ALCOHOL_P_TRANSF"/>
    <property type="match status" value="1"/>
</dbReference>
<feature type="transmembrane region" description="Helical" evidence="18">
    <location>
        <begin position="51"/>
        <end position="71"/>
    </location>
</feature>
<evidence type="ECO:0000256" key="11">
    <source>
        <dbReference type="ARBA" id="ARBA00023136"/>
    </source>
</evidence>
<dbReference type="EC" id="2.7.8.8" evidence="4 15"/>
<evidence type="ECO:0000256" key="10">
    <source>
        <dbReference type="ARBA" id="ARBA00023098"/>
    </source>
</evidence>
<comment type="subcellular location">
    <subcellularLocation>
        <location evidence="2">Endomembrane system</location>
        <topology evidence="2">Multi-pass membrane protein</topology>
    </subcellularLocation>
</comment>
<keyword evidence="8 18" id="KW-0812">Transmembrane</keyword>
<gene>
    <name evidence="19" type="ORF">AAFC00_006615</name>
</gene>
<evidence type="ECO:0000256" key="18">
    <source>
        <dbReference type="SAM" id="Phobius"/>
    </source>
</evidence>
<dbReference type="InterPro" id="IPR000462">
    <property type="entry name" value="CDP-OH_P_trans"/>
</dbReference>
<comment type="caution">
    <text evidence="19">The sequence shown here is derived from an EMBL/GenBank/DDBJ whole genome shotgun (WGS) entry which is preliminary data.</text>
</comment>
<evidence type="ECO:0000313" key="19">
    <source>
        <dbReference type="EMBL" id="KAL1303191.1"/>
    </source>
</evidence>
<evidence type="ECO:0000256" key="13">
    <source>
        <dbReference type="ARBA" id="ARBA00023264"/>
    </source>
</evidence>
<dbReference type="Proteomes" id="UP001562354">
    <property type="component" value="Unassembled WGS sequence"/>
</dbReference>
<reference evidence="19 20" key="1">
    <citation type="submission" date="2024-07" db="EMBL/GenBank/DDBJ databases">
        <title>Draft sequence of the Neodothiora populina.</title>
        <authorList>
            <person name="Drown D.D."/>
            <person name="Schuette U.S."/>
            <person name="Buechlein A.B."/>
            <person name="Rusch D.R."/>
            <person name="Winton L.W."/>
            <person name="Adams G.A."/>
        </authorList>
    </citation>
    <scope>NUCLEOTIDE SEQUENCE [LARGE SCALE GENOMIC DNA]</scope>
    <source>
        <strain evidence="19 20">CPC 39397</strain>
    </source>
</reference>
<keyword evidence="11 15" id="KW-0472">Membrane</keyword>
<dbReference type="GeneID" id="95980314"/>
<evidence type="ECO:0000256" key="1">
    <source>
        <dbReference type="ARBA" id="ARBA00000287"/>
    </source>
</evidence>
<evidence type="ECO:0000256" key="3">
    <source>
        <dbReference type="ARBA" id="ARBA00010441"/>
    </source>
</evidence>
<evidence type="ECO:0000256" key="4">
    <source>
        <dbReference type="ARBA" id="ARBA00013174"/>
    </source>
</evidence>
<evidence type="ECO:0000256" key="9">
    <source>
        <dbReference type="ARBA" id="ARBA00022989"/>
    </source>
</evidence>
<dbReference type="InterPro" id="IPR004533">
    <property type="entry name" value="CDP-diaglyc--ser_O-PTrfase"/>
</dbReference>
<evidence type="ECO:0000256" key="12">
    <source>
        <dbReference type="ARBA" id="ARBA00023209"/>
    </source>
</evidence>
<dbReference type="Gene3D" id="1.20.120.1760">
    <property type="match status" value="1"/>
</dbReference>
<dbReference type="RefSeq" id="XP_069199466.1">
    <property type="nucleotide sequence ID" value="XM_069346598.1"/>
</dbReference>
<feature type="transmembrane region" description="Helical" evidence="18">
    <location>
        <begin position="211"/>
        <end position="230"/>
    </location>
</feature>
<feature type="transmembrane region" description="Helical" evidence="18">
    <location>
        <begin position="83"/>
        <end position="100"/>
    </location>
</feature>